<feature type="region of interest" description="Disordered" evidence="1">
    <location>
        <begin position="164"/>
        <end position="191"/>
    </location>
</feature>
<gene>
    <name evidence="2" type="ORF">BCR33DRAFT_743182</name>
</gene>
<protein>
    <submittedName>
        <fullName evidence="2">Uncharacterized protein</fullName>
    </submittedName>
</protein>
<evidence type="ECO:0000256" key="1">
    <source>
        <dbReference type="SAM" id="MobiDB-lite"/>
    </source>
</evidence>
<feature type="compositionally biased region" description="Low complexity" evidence="1">
    <location>
        <begin position="165"/>
        <end position="179"/>
    </location>
</feature>
<organism evidence="2 3">
    <name type="scientific">Rhizoclosmatium globosum</name>
    <dbReference type="NCBI Taxonomy" id="329046"/>
    <lineage>
        <taxon>Eukaryota</taxon>
        <taxon>Fungi</taxon>
        <taxon>Fungi incertae sedis</taxon>
        <taxon>Chytridiomycota</taxon>
        <taxon>Chytridiomycota incertae sedis</taxon>
        <taxon>Chytridiomycetes</taxon>
        <taxon>Chytridiales</taxon>
        <taxon>Chytriomycetaceae</taxon>
        <taxon>Rhizoclosmatium</taxon>
    </lineage>
</organism>
<dbReference type="OrthoDB" id="10323883at2759"/>
<comment type="caution">
    <text evidence="2">The sequence shown here is derived from an EMBL/GenBank/DDBJ whole genome shotgun (WGS) entry which is preliminary data.</text>
</comment>
<accession>A0A1Y2BK72</accession>
<dbReference type="EMBL" id="MCGO01000060">
    <property type="protein sequence ID" value="ORY35168.1"/>
    <property type="molecule type" value="Genomic_DNA"/>
</dbReference>
<keyword evidence="3" id="KW-1185">Reference proteome</keyword>
<evidence type="ECO:0000313" key="2">
    <source>
        <dbReference type="EMBL" id="ORY35168.1"/>
    </source>
</evidence>
<name>A0A1Y2BK72_9FUNG</name>
<reference evidence="2 3" key="1">
    <citation type="submission" date="2016-07" db="EMBL/GenBank/DDBJ databases">
        <title>Pervasive Adenine N6-methylation of Active Genes in Fungi.</title>
        <authorList>
            <consortium name="DOE Joint Genome Institute"/>
            <person name="Mondo S.J."/>
            <person name="Dannebaum R.O."/>
            <person name="Kuo R.C."/>
            <person name="Labutti K."/>
            <person name="Haridas S."/>
            <person name="Kuo A."/>
            <person name="Salamov A."/>
            <person name="Ahrendt S.R."/>
            <person name="Lipzen A."/>
            <person name="Sullivan W."/>
            <person name="Andreopoulos W.B."/>
            <person name="Clum A."/>
            <person name="Lindquist E."/>
            <person name="Daum C."/>
            <person name="Ramamoorthy G.K."/>
            <person name="Gryganskyi A."/>
            <person name="Culley D."/>
            <person name="Magnuson J.K."/>
            <person name="James T.Y."/>
            <person name="O'Malley M.A."/>
            <person name="Stajich J.E."/>
            <person name="Spatafora J.W."/>
            <person name="Visel A."/>
            <person name="Grigoriev I.V."/>
        </authorList>
    </citation>
    <scope>NUCLEOTIDE SEQUENCE [LARGE SCALE GENOMIC DNA]</scope>
    <source>
        <strain evidence="2 3">JEL800</strain>
    </source>
</reference>
<sequence>MSTLKKEIGRLTPYPKKALREASSHQSLHPTNLPLKLELLLMSLANVNANFDQVTMPMESFNLEMFNLLVQGGLLPPFQLNYDGSFSFCNLPPIFDTQGFGQSFGPDFLLNQLLSATTSPATSPVIPEMQTVAVNEDPFLNVQEPITDLFSFTLSEPSAVDYSDSEISSVSSPTLSTASHGPERRTRNRQSNFETSVMCSCGTSLKRILHIRNHLMKSRKNCKVVCNVKNCGHTITKSTMKRHLETAHPVIAKRNRKALGSSE</sequence>
<proteinExistence type="predicted"/>
<evidence type="ECO:0000313" key="3">
    <source>
        <dbReference type="Proteomes" id="UP000193642"/>
    </source>
</evidence>
<dbReference type="Proteomes" id="UP000193642">
    <property type="component" value="Unassembled WGS sequence"/>
</dbReference>
<dbReference type="AlphaFoldDB" id="A0A1Y2BK72"/>